<feature type="region of interest" description="Disordered" evidence="1">
    <location>
        <begin position="667"/>
        <end position="696"/>
    </location>
</feature>
<name>A0AAW1N7D9_POPJA</name>
<reference evidence="2 3" key="1">
    <citation type="journal article" date="2024" name="BMC Genomics">
        <title>De novo assembly and annotation of Popillia japonica's genome with initial clues to its potential as an invasive pest.</title>
        <authorList>
            <person name="Cucini C."/>
            <person name="Boschi S."/>
            <person name="Funari R."/>
            <person name="Cardaioli E."/>
            <person name="Iannotti N."/>
            <person name="Marturano G."/>
            <person name="Paoli F."/>
            <person name="Bruttini M."/>
            <person name="Carapelli A."/>
            <person name="Frati F."/>
            <person name="Nardi F."/>
        </authorList>
    </citation>
    <scope>NUCLEOTIDE SEQUENCE [LARGE SCALE GENOMIC DNA]</scope>
    <source>
        <strain evidence="2">DMR45628</strain>
    </source>
</reference>
<comment type="caution">
    <text evidence="2">The sequence shown here is derived from an EMBL/GenBank/DDBJ whole genome shotgun (WGS) entry which is preliminary data.</text>
</comment>
<feature type="compositionally biased region" description="Basic residues" evidence="1">
    <location>
        <begin position="580"/>
        <end position="594"/>
    </location>
</feature>
<dbReference type="EMBL" id="JASPKY010000009">
    <property type="protein sequence ID" value="KAK9754268.1"/>
    <property type="molecule type" value="Genomic_DNA"/>
</dbReference>
<keyword evidence="3" id="KW-1185">Reference proteome</keyword>
<dbReference type="Proteomes" id="UP001458880">
    <property type="component" value="Unassembled WGS sequence"/>
</dbReference>
<feature type="region of interest" description="Disordered" evidence="1">
    <location>
        <begin position="546"/>
        <end position="595"/>
    </location>
</feature>
<proteinExistence type="predicted"/>
<feature type="compositionally biased region" description="Basic and acidic residues" evidence="1">
    <location>
        <begin position="326"/>
        <end position="337"/>
    </location>
</feature>
<dbReference type="AlphaFoldDB" id="A0AAW1N7D9"/>
<sequence>MIVRPCGSAYKRKDCSNRDKFKSATTSNVACQTAKERIECKQTKCSVSAKKPRSCSEENAKKGDACKKQQRMATCSELKAKSKKASSEDKSKKESRCRTTKKCESTEDKCNKKPAKKDGCSSGKGGPPIRCYSKANLDPIKFYSTRNIDQFLCLPAETIKPLEEIIIKPNKYTTSKSTITLQPQELSAYSKISMKLDGTGVISMKMDVADDTADNVLLQGNANRRRLLYPMMNSSQSAQIRDSKSYAISSPNLSKLYGLKCSIPHKLGKIPELPRTSRFCVSNPNLTNTARFGPQIFCAAFHSFNKDRNIELNISGKRSESSANKTPEKKDDEDKCEKMACPPPPPCCKKEKDKCEMPAAQLKKELKSCSLPKPEPVKTEAKKPAKSPCNFDQAIKTEAKHKAKEFCPPPTYIQIDVCPPKKQLCCYQKKCRQKKSAKQDNECIMCKKFQILDIPPKPQPKPTVCKIIKCGARKPCSVGTKTPLTDCVPKGIEKRGEICPKCEKPKFKLAEEKPKKRPASVSTRCTNMPCVQKKCTKKIPKPPCPDPIKTPKPTDQKTDPCAKPCIKKPKPPMDEAARKSLAKKCAKPPGKKASKAGLVCENPAVALEKSRKLEQERLEKEAQAKAYAEMKHTEWRAVAVKGDNRWCKPTPVEKVVESKTDLSKTVLPTTEEKYQSPRYKKSGNKAPCSSSKKCPKAKNKHIRKLHSCPYLGPTYTNLAVKSTNSVNIPRDYFENMASLIPVKEIIVENEEEKFDGNKTEQQ</sequence>
<accession>A0AAW1N7D9</accession>
<evidence type="ECO:0000256" key="1">
    <source>
        <dbReference type="SAM" id="MobiDB-lite"/>
    </source>
</evidence>
<feature type="region of interest" description="Disordered" evidence="1">
    <location>
        <begin position="315"/>
        <end position="337"/>
    </location>
</feature>
<feature type="compositionally biased region" description="Basic and acidic residues" evidence="1">
    <location>
        <begin position="54"/>
        <end position="67"/>
    </location>
</feature>
<organism evidence="2 3">
    <name type="scientific">Popillia japonica</name>
    <name type="common">Japanese beetle</name>
    <dbReference type="NCBI Taxonomy" id="7064"/>
    <lineage>
        <taxon>Eukaryota</taxon>
        <taxon>Metazoa</taxon>
        <taxon>Ecdysozoa</taxon>
        <taxon>Arthropoda</taxon>
        <taxon>Hexapoda</taxon>
        <taxon>Insecta</taxon>
        <taxon>Pterygota</taxon>
        <taxon>Neoptera</taxon>
        <taxon>Endopterygota</taxon>
        <taxon>Coleoptera</taxon>
        <taxon>Polyphaga</taxon>
        <taxon>Scarabaeiformia</taxon>
        <taxon>Scarabaeidae</taxon>
        <taxon>Rutelinae</taxon>
        <taxon>Popillia</taxon>
    </lineage>
</organism>
<evidence type="ECO:0000313" key="2">
    <source>
        <dbReference type="EMBL" id="KAK9754268.1"/>
    </source>
</evidence>
<feature type="region of interest" description="Disordered" evidence="1">
    <location>
        <begin position="46"/>
        <end position="79"/>
    </location>
</feature>
<protein>
    <submittedName>
        <fullName evidence="2">Uncharacterized protein</fullName>
    </submittedName>
</protein>
<evidence type="ECO:0000313" key="3">
    <source>
        <dbReference type="Proteomes" id="UP001458880"/>
    </source>
</evidence>
<gene>
    <name evidence="2" type="ORF">QE152_g1647</name>
</gene>